<name>A0A8B7NUP3_HYAAZ</name>
<gene>
    <name evidence="2" type="primary">LOC108674043</name>
</gene>
<dbReference type="KEGG" id="hazt:108674043"/>
<dbReference type="OrthoDB" id="6423950at2759"/>
<evidence type="ECO:0000313" key="2">
    <source>
        <dbReference type="RefSeq" id="XP_018017430.1"/>
    </source>
</evidence>
<proteinExistence type="predicted"/>
<keyword evidence="1" id="KW-1185">Reference proteome</keyword>
<dbReference type="RefSeq" id="XP_018017430.1">
    <property type="nucleotide sequence ID" value="XM_018161941.2"/>
</dbReference>
<dbReference type="GeneID" id="108674043"/>
<sequence length="276" mass="31272">MALSPLIRYSCWSHIATKMLAGAVTSNTGPAVNTPIPSWSMSTLEARLSADVSSLTEKAKTLDSLSLQKLNGFHSVQPSLVQLSGRQRRDVEDSTSNVLLELSSSFDLLSVVDQAVRLPSFVPKAPVMIPTAVPLTSLDLPCTNDAVNNVVEPYEDLLPRILPSAQSVDKMECINMVRMRRKKMKKHKRIKERKRNRVSHEHRILMDIIRREKIFMLEQTNRLNEVEQFSAEQYVADKIKSYRRPIPKYWNGKRLPESVVIDLMRKQGLPVPGLDD</sequence>
<dbReference type="AlphaFoldDB" id="A0A8B7NUP3"/>
<protein>
    <submittedName>
        <fullName evidence="2">Uncharacterized protein LOC108674043</fullName>
    </submittedName>
</protein>
<reference evidence="2" key="1">
    <citation type="submission" date="2025-08" db="UniProtKB">
        <authorList>
            <consortium name="RefSeq"/>
        </authorList>
    </citation>
    <scope>IDENTIFICATION</scope>
    <source>
        <tissue evidence="2">Whole organism</tissue>
    </source>
</reference>
<evidence type="ECO:0000313" key="1">
    <source>
        <dbReference type="Proteomes" id="UP000694843"/>
    </source>
</evidence>
<dbReference type="Proteomes" id="UP000694843">
    <property type="component" value="Unplaced"/>
</dbReference>
<organism evidence="1 2">
    <name type="scientific">Hyalella azteca</name>
    <name type="common">Amphipod</name>
    <dbReference type="NCBI Taxonomy" id="294128"/>
    <lineage>
        <taxon>Eukaryota</taxon>
        <taxon>Metazoa</taxon>
        <taxon>Ecdysozoa</taxon>
        <taxon>Arthropoda</taxon>
        <taxon>Crustacea</taxon>
        <taxon>Multicrustacea</taxon>
        <taxon>Malacostraca</taxon>
        <taxon>Eumalacostraca</taxon>
        <taxon>Peracarida</taxon>
        <taxon>Amphipoda</taxon>
        <taxon>Senticaudata</taxon>
        <taxon>Talitrida</taxon>
        <taxon>Talitroidea</taxon>
        <taxon>Hyalellidae</taxon>
        <taxon>Hyalella</taxon>
    </lineage>
</organism>
<accession>A0A8B7NUP3</accession>